<evidence type="ECO:0000313" key="1">
    <source>
        <dbReference type="EMBL" id="CAB4139843.1"/>
    </source>
</evidence>
<sequence length="87" mass="9758">MTYTKLVNGEPVPMNASEITARQAEEAAWEAGRAMREWKTNIAATDSKLPRYVEDILDALDNTTRSKIATETLDAYNTKKTLRGQKP</sequence>
<organism evidence="1">
    <name type="scientific">uncultured Caudovirales phage</name>
    <dbReference type="NCBI Taxonomy" id="2100421"/>
    <lineage>
        <taxon>Viruses</taxon>
        <taxon>Duplodnaviria</taxon>
        <taxon>Heunggongvirae</taxon>
        <taxon>Uroviricota</taxon>
        <taxon>Caudoviricetes</taxon>
        <taxon>Peduoviridae</taxon>
        <taxon>Maltschvirus</taxon>
        <taxon>Maltschvirus maltsch</taxon>
    </lineage>
</organism>
<proteinExistence type="predicted"/>
<dbReference type="EMBL" id="LR796367">
    <property type="protein sequence ID" value="CAB4139843.1"/>
    <property type="molecule type" value="Genomic_DNA"/>
</dbReference>
<name>A0A6J5M2Q5_9CAUD</name>
<protein>
    <submittedName>
        <fullName evidence="1">Uncharacterized protein</fullName>
    </submittedName>
</protein>
<gene>
    <name evidence="1" type="ORF">UFOVP353_54</name>
</gene>
<reference evidence="1" key="1">
    <citation type="submission" date="2020-04" db="EMBL/GenBank/DDBJ databases">
        <authorList>
            <person name="Chiriac C."/>
            <person name="Salcher M."/>
            <person name="Ghai R."/>
            <person name="Kavagutti S V."/>
        </authorList>
    </citation>
    <scope>NUCLEOTIDE SEQUENCE</scope>
</reference>
<accession>A0A6J5M2Q5</accession>